<evidence type="ECO:0000313" key="2">
    <source>
        <dbReference type="EMBL" id="CAF9906373.1"/>
    </source>
</evidence>
<evidence type="ECO:0000259" key="1">
    <source>
        <dbReference type="Pfam" id="PF20237"/>
    </source>
</evidence>
<protein>
    <recommendedName>
        <fullName evidence="1">DUF6594 domain-containing protein</fullName>
    </recommendedName>
</protein>
<name>A0A8H3EKW1_9LECA</name>
<accession>A0A8H3EKW1</accession>
<reference evidence="2" key="1">
    <citation type="submission" date="2021-03" db="EMBL/GenBank/DDBJ databases">
        <authorList>
            <person name="Tagirdzhanova G."/>
        </authorList>
    </citation>
    <scope>NUCLEOTIDE SEQUENCE</scope>
</reference>
<feature type="domain" description="DUF6594" evidence="1">
    <location>
        <begin position="3"/>
        <end position="177"/>
    </location>
</feature>
<dbReference type="OrthoDB" id="3533814at2759"/>
<keyword evidence="3" id="KW-1185">Reference proteome</keyword>
<dbReference type="Pfam" id="PF20237">
    <property type="entry name" value="DUF6594"/>
    <property type="match status" value="1"/>
</dbReference>
<dbReference type="InterPro" id="IPR046529">
    <property type="entry name" value="DUF6594"/>
</dbReference>
<organism evidence="2 3">
    <name type="scientific">Alectoria fallacina</name>
    <dbReference type="NCBI Taxonomy" id="1903189"/>
    <lineage>
        <taxon>Eukaryota</taxon>
        <taxon>Fungi</taxon>
        <taxon>Dikarya</taxon>
        <taxon>Ascomycota</taxon>
        <taxon>Pezizomycotina</taxon>
        <taxon>Lecanoromycetes</taxon>
        <taxon>OSLEUM clade</taxon>
        <taxon>Lecanoromycetidae</taxon>
        <taxon>Lecanorales</taxon>
        <taxon>Lecanorineae</taxon>
        <taxon>Parmeliaceae</taxon>
        <taxon>Alectoria</taxon>
    </lineage>
</organism>
<dbReference type="EMBL" id="CAJPDR010000016">
    <property type="protein sequence ID" value="CAF9906373.1"/>
    <property type="molecule type" value="Genomic_DNA"/>
</dbReference>
<proteinExistence type="predicted"/>
<dbReference type="AlphaFoldDB" id="A0A8H3EKW1"/>
<gene>
    <name evidence="2" type="ORF">ALECFALPRED_002215</name>
</gene>
<dbReference type="PANTHER" id="PTHR34502:SF3">
    <property type="entry name" value="DUF6594 DOMAIN-CONTAINING PROTEIN"/>
    <property type="match status" value="1"/>
</dbReference>
<sequence length="189" mass="21881">MRYGRLAAFEDCDPGFLISRKFGWLHTRLWLHLQDDIQRLETELERLDNWQSLKGDPKVLRSNGLDRSSPSSKRQILLAKIKEKLAEYGRMTLQKSHPLRADIIADELMFCMQRLQAVGKPSKQHQNAVYGMVTQNIPGSETLWMRRVDDLAALASGAEHGWFNVFLEKMLNKISRRALLVRTTISIYQ</sequence>
<comment type="caution">
    <text evidence="2">The sequence shown here is derived from an EMBL/GenBank/DDBJ whole genome shotgun (WGS) entry which is preliminary data.</text>
</comment>
<dbReference type="Proteomes" id="UP000664203">
    <property type="component" value="Unassembled WGS sequence"/>
</dbReference>
<dbReference type="PANTHER" id="PTHR34502">
    <property type="entry name" value="DUF6594 DOMAIN-CONTAINING PROTEIN-RELATED"/>
    <property type="match status" value="1"/>
</dbReference>
<evidence type="ECO:0000313" key="3">
    <source>
        <dbReference type="Proteomes" id="UP000664203"/>
    </source>
</evidence>